<organism evidence="1 2">
    <name type="scientific">Heyndrickxia acidicola</name>
    <dbReference type="NCBI Taxonomy" id="209389"/>
    <lineage>
        <taxon>Bacteria</taxon>
        <taxon>Bacillati</taxon>
        <taxon>Bacillota</taxon>
        <taxon>Bacilli</taxon>
        <taxon>Bacillales</taxon>
        <taxon>Bacillaceae</taxon>
        <taxon>Heyndrickxia</taxon>
    </lineage>
</organism>
<sequence length="81" mass="9379">MTGPYRCPNCKTNRTRFNRILQQPEAVKLDPKTGDVVESYTNSTPDPFHILYKGPEYRIQCATCGLIEEEKTFLKFGENDY</sequence>
<evidence type="ECO:0000313" key="1">
    <source>
        <dbReference type="EMBL" id="MED1205392.1"/>
    </source>
</evidence>
<reference evidence="1 2" key="1">
    <citation type="submission" date="2023-03" db="EMBL/GenBank/DDBJ databases">
        <title>Bacillus Genome Sequencing.</title>
        <authorList>
            <person name="Dunlap C."/>
        </authorList>
    </citation>
    <scope>NUCLEOTIDE SEQUENCE [LARGE SCALE GENOMIC DNA]</scope>
    <source>
        <strain evidence="1 2">B-23453</strain>
    </source>
</reference>
<proteinExistence type="predicted"/>
<protein>
    <submittedName>
        <fullName evidence="1">DNA alkylation repair protein</fullName>
    </submittedName>
</protein>
<dbReference type="RefSeq" id="WP_066263023.1">
    <property type="nucleotide sequence ID" value="NZ_JARMAB010000032.1"/>
</dbReference>
<name>A0ABU6ML23_9BACI</name>
<dbReference type="EMBL" id="JARMAB010000032">
    <property type="protein sequence ID" value="MED1205392.1"/>
    <property type="molecule type" value="Genomic_DNA"/>
</dbReference>
<keyword evidence="2" id="KW-1185">Reference proteome</keyword>
<gene>
    <name evidence="1" type="ORF">P4T90_20280</name>
</gene>
<accession>A0ABU6ML23</accession>
<evidence type="ECO:0000313" key="2">
    <source>
        <dbReference type="Proteomes" id="UP001341444"/>
    </source>
</evidence>
<comment type="caution">
    <text evidence="1">The sequence shown here is derived from an EMBL/GenBank/DDBJ whole genome shotgun (WGS) entry which is preliminary data.</text>
</comment>
<dbReference type="Proteomes" id="UP001341444">
    <property type="component" value="Unassembled WGS sequence"/>
</dbReference>